<dbReference type="GeneID" id="30031885"/>
<dbReference type="CDD" id="cd00038">
    <property type="entry name" value="CAP_ED"/>
    <property type="match status" value="2"/>
</dbReference>
<keyword evidence="4" id="KW-1133">Transmembrane helix</keyword>
<sequence>MKPSPGTFRPSSPSPLAEPFGAPLKVLGQAASPGDLDSPGTHSESDDDDAPAGKHVLSPLLHKLQKFPLFQDAPASFHAKVAAKLNLVQYHPQEYIIKQGDPALSMYWILKGSVCVASTDGESVYAELAPGSFFGEIGILFNRPRTASVVACLRVLMGVLTADALNSVLRSYPLIERRIRDEAQERLAMQEKKNRADIPIVRLARTPAPTPTAPQPLARLGDAPHDPSARRSSPTLADNVDRTVSVHEFLKTVPIFHNLPPHILHSLALGAEPVKCMPFEYIVRKGHTGSDIFFIAHGEVEVVDFDAAANAEKVLARLCSGSYFGEMSFLEYIQGNVSHRRSACIRSVSSAELIVIRTDLLKAVCRQYPNVVEEMRVTAHQRKSLNSSLDYGKLATVSVRKPAVDASIKSPLLQPSLSPRFGLLFDRGCLSPRAPSPNPLSAAAPLLFFINPNWNVSSSDSSTQSQGSSTRAVSPVSLTDVDAQTGSKCFKKIKAGDDRSLHPKKSLSDFTLTDEPLPRGPLDIAVPPKNPIPSFNTFQAQSRRNSFQYMPHSKRSKLSSLAGSRRPSVLVSTGSIPDKVLLGAFEFLSLPELMKLRLVSRRWRQLLYVAPNLFEKLDLSKWNTLITDQALISITDFVGSRPNYIDISNCFHVTDEGFSYLVNEVGMAGSITVFKMRCLWEVSAMAIMDLTSPSVGKHLQEVDFSNCRKVQDNVVERLIGWSNVKPGIMSQSPGSEGIYNNEAGSKHLRILNLGYCKHLTDNIMNHISVHANERLESLDLTRCTTITDLGFQYWTYKSFPNLKKLSLKDCTFLSDKAVISLSNAAPNLEILNLNFCCALLDLAIDALYQGCPNLRELDLSFCGSAVSDRSLVSVSLHLFNLQKLIVKGCVRVTRAGVDALLSGYAPLTYIDISQCRNAHEYPGGIPAQSLRVNPSTKSAFITTGAAQRIVEMVI</sequence>
<evidence type="ECO:0008006" key="14">
    <source>
        <dbReference type="Google" id="ProtNLM"/>
    </source>
</evidence>
<evidence type="ECO:0000256" key="8">
    <source>
        <dbReference type="ARBA" id="ARBA00023303"/>
    </source>
</evidence>
<dbReference type="STRING" id="869754.A0A1A0H8I4"/>
<comment type="subcellular location">
    <subcellularLocation>
        <location evidence="1">Membrane</location>
        <topology evidence="1">Multi-pass membrane protein</topology>
    </subcellularLocation>
</comment>
<dbReference type="InterPro" id="IPR006553">
    <property type="entry name" value="Leu-rich_rpt_Cys-con_subtyp"/>
</dbReference>
<dbReference type="EMBL" id="LXTC01000004">
    <property type="protein sequence ID" value="OBA20197.1"/>
    <property type="molecule type" value="Genomic_DNA"/>
</dbReference>
<reference evidence="12 13" key="1">
    <citation type="submission" date="2016-05" db="EMBL/GenBank/DDBJ databases">
        <title>Comparative genomics of biotechnologically important yeasts.</title>
        <authorList>
            <consortium name="DOE Joint Genome Institute"/>
            <person name="Riley R."/>
            <person name="Haridas S."/>
            <person name="Wolfe K.H."/>
            <person name="Lopes M.R."/>
            <person name="Hittinger C.T."/>
            <person name="Goker M."/>
            <person name="Salamov A."/>
            <person name="Wisecaver J."/>
            <person name="Long T.M."/>
            <person name="Aerts A.L."/>
            <person name="Barry K."/>
            <person name="Choi C."/>
            <person name="Clum A."/>
            <person name="Coughlan A.Y."/>
            <person name="Deshpande S."/>
            <person name="Douglass A.P."/>
            <person name="Hanson S.J."/>
            <person name="Klenk H.-P."/>
            <person name="LaButti K."/>
            <person name="Lapidus A."/>
            <person name="Lindquist E."/>
            <person name="Lipzen A."/>
            <person name="Meier-kolthoff J.P."/>
            <person name="Ohm R.A."/>
            <person name="Otillar R.P."/>
            <person name="Pangilinan J."/>
            <person name="Peng Y."/>
            <person name="Rokas A."/>
            <person name="Rosa C.A."/>
            <person name="Scheuner C."/>
            <person name="Sibirny A.A."/>
            <person name="Slot J.C."/>
            <person name="Stielow J.B."/>
            <person name="Sun H."/>
            <person name="Kurtzman C.P."/>
            <person name="Blackwell M."/>
            <person name="Grigoriev I.V."/>
            <person name="Jeffries T.W."/>
        </authorList>
    </citation>
    <scope>NUCLEOTIDE SEQUENCE [LARGE SCALE GENOMIC DNA]</scope>
    <source>
        <strain evidence="12 13">NRRL YB-4993</strain>
    </source>
</reference>
<dbReference type="SUPFAM" id="SSF51206">
    <property type="entry name" value="cAMP-binding domain-like"/>
    <property type="match status" value="2"/>
</dbReference>
<evidence type="ECO:0000256" key="5">
    <source>
        <dbReference type="ARBA" id="ARBA00023065"/>
    </source>
</evidence>
<dbReference type="InterPro" id="IPR014710">
    <property type="entry name" value="RmlC-like_jellyroll"/>
</dbReference>
<dbReference type="Gene3D" id="3.80.10.10">
    <property type="entry name" value="Ribonuclease Inhibitor"/>
    <property type="match status" value="2"/>
</dbReference>
<feature type="domain" description="F-box" evidence="11">
    <location>
        <begin position="570"/>
        <end position="617"/>
    </location>
</feature>
<keyword evidence="3" id="KW-0812">Transmembrane</keyword>
<dbReference type="InterPro" id="IPR036047">
    <property type="entry name" value="F-box-like_dom_sf"/>
</dbReference>
<keyword evidence="2" id="KW-0813">Transport</keyword>
<dbReference type="PROSITE" id="PS50042">
    <property type="entry name" value="CNMP_BINDING_3"/>
    <property type="match status" value="2"/>
</dbReference>
<dbReference type="PANTHER" id="PTHR45638">
    <property type="entry name" value="CYCLIC NUCLEOTIDE-GATED CATION CHANNEL SUBUNIT A"/>
    <property type="match status" value="1"/>
</dbReference>
<dbReference type="PROSITE" id="PS50181">
    <property type="entry name" value="FBOX"/>
    <property type="match status" value="1"/>
</dbReference>
<evidence type="ECO:0000256" key="6">
    <source>
        <dbReference type="ARBA" id="ARBA00023136"/>
    </source>
</evidence>
<keyword evidence="13" id="KW-1185">Reference proteome</keyword>
<dbReference type="InterPro" id="IPR018490">
    <property type="entry name" value="cNMP-bd_dom_sf"/>
</dbReference>
<dbReference type="SUPFAM" id="SSF52047">
    <property type="entry name" value="RNI-like"/>
    <property type="match status" value="1"/>
</dbReference>
<feature type="region of interest" description="Disordered" evidence="9">
    <location>
        <begin position="206"/>
        <end position="237"/>
    </location>
</feature>
<dbReference type="Pfam" id="PF25372">
    <property type="entry name" value="DUF7885"/>
    <property type="match status" value="1"/>
</dbReference>
<evidence type="ECO:0000256" key="1">
    <source>
        <dbReference type="ARBA" id="ARBA00004141"/>
    </source>
</evidence>
<dbReference type="InterPro" id="IPR000595">
    <property type="entry name" value="cNMP-bd_dom"/>
</dbReference>
<name>A0A1A0H8I4_9ASCO</name>
<evidence type="ECO:0000256" key="4">
    <source>
        <dbReference type="ARBA" id="ARBA00022989"/>
    </source>
</evidence>
<dbReference type="SMART" id="SM00100">
    <property type="entry name" value="cNMP"/>
    <property type="match status" value="2"/>
</dbReference>
<dbReference type="InterPro" id="IPR050866">
    <property type="entry name" value="CNG_cation_channel"/>
</dbReference>
<proteinExistence type="predicted"/>
<dbReference type="Proteomes" id="UP000092555">
    <property type="component" value="Unassembled WGS sequence"/>
</dbReference>
<dbReference type="Pfam" id="PF12937">
    <property type="entry name" value="F-box-like"/>
    <property type="match status" value="1"/>
</dbReference>
<dbReference type="InterPro" id="IPR001810">
    <property type="entry name" value="F-box_dom"/>
</dbReference>
<organism evidence="12 13">
    <name type="scientific">Metschnikowia bicuspidata var. bicuspidata NRRL YB-4993</name>
    <dbReference type="NCBI Taxonomy" id="869754"/>
    <lineage>
        <taxon>Eukaryota</taxon>
        <taxon>Fungi</taxon>
        <taxon>Dikarya</taxon>
        <taxon>Ascomycota</taxon>
        <taxon>Saccharomycotina</taxon>
        <taxon>Pichiomycetes</taxon>
        <taxon>Metschnikowiaceae</taxon>
        <taxon>Metschnikowia</taxon>
    </lineage>
</organism>
<keyword evidence="5" id="KW-0406">Ion transport</keyword>
<keyword evidence="6" id="KW-0472">Membrane</keyword>
<keyword evidence="7" id="KW-1071">Ligand-gated ion channel</keyword>
<feature type="domain" description="Cyclic nucleotide-binding" evidence="10">
    <location>
        <begin position="255"/>
        <end position="364"/>
    </location>
</feature>
<dbReference type="GO" id="GO:0016020">
    <property type="term" value="C:membrane"/>
    <property type="evidence" value="ECO:0007669"/>
    <property type="project" value="UniProtKB-SubCell"/>
</dbReference>
<gene>
    <name evidence="12" type="ORF">METBIDRAFT_78652</name>
</gene>
<dbReference type="InterPro" id="IPR057207">
    <property type="entry name" value="FBXL15_LRR"/>
</dbReference>
<evidence type="ECO:0000259" key="10">
    <source>
        <dbReference type="PROSITE" id="PS50042"/>
    </source>
</evidence>
<dbReference type="SMART" id="SM00367">
    <property type="entry name" value="LRR_CC"/>
    <property type="match status" value="9"/>
</dbReference>
<dbReference type="InterPro" id="IPR032675">
    <property type="entry name" value="LRR_dom_sf"/>
</dbReference>
<dbReference type="RefSeq" id="XP_018710719.1">
    <property type="nucleotide sequence ID" value="XM_018858909.1"/>
</dbReference>
<comment type="caution">
    <text evidence="12">The sequence shown here is derived from an EMBL/GenBank/DDBJ whole genome shotgun (WGS) entry which is preliminary data.</text>
</comment>
<evidence type="ECO:0000313" key="12">
    <source>
        <dbReference type="EMBL" id="OBA20197.1"/>
    </source>
</evidence>
<evidence type="ECO:0000259" key="11">
    <source>
        <dbReference type="PROSITE" id="PS50181"/>
    </source>
</evidence>
<dbReference type="OrthoDB" id="421226at2759"/>
<evidence type="ECO:0000256" key="2">
    <source>
        <dbReference type="ARBA" id="ARBA00022448"/>
    </source>
</evidence>
<dbReference type="PANTHER" id="PTHR45638:SF11">
    <property type="entry name" value="CYCLIC NUCLEOTIDE-GATED CATION CHANNEL SUBUNIT A"/>
    <property type="match status" value="1"/>
</dbReference>
<dbReference type="SUPFAM" id="SSF81383">
    <property type="entry name" value="F-box domain"/>
    <property type="match status" value="1"/>
</dbReference>
<dbReference type="Gene3D" id="2.60.120.10">
    <property type="entry name" value="Jelly Rolls"/>
    <property type="match status" value="2"/>
</dbReference>
<dbReference type="GO" id="GO:0005221">
    <property type="term" value="F:intracellularly cyclic nucleotide-activated monoatomic cation channel activity"/>
    <property type="evidence" value="ECO:0007669"/>
    <property type="project" value="InterPro"/>
</dbReference>
<dbReference type="InterPro" id="IPR018488">
    <property type="entry name" value="cNMP-bd_CS"/>
</dbReference>
<accession>A0A1A0H8I4</accession>
<evidence type="ECO:0000313" key="13">
    <source>
        <dbReference type="Proteomes" id="UP000092555"/>
    </source>
</evidence>
<feature type="domain" description="Cyclic nucleotide-binding" evidence="10">
    <location>
        <begin position="69"/>
        <end position="186"/>
    </location>
</feature>
<dbReference type="GO" id="GO:0044877">
    <property type="term" value="F:protein-containing complex binding"/>
    <property type="evidence" value="ECO:0007669"/>
    <property type="project" value="TreeGrafter"/>
</dbReference>
<evidence type="ECO:0000256" key="3">
    <source>
        <dbReference type="ARBA" id="ARBA00022692"/>
    </source>
</evidence>
<dbReference type="SMART" id="SM00256">
    <property type="entry name" value="FBOX"/>
    <property type="match status" value="1"/>
</dbReference>
<feature type="region of interest" description="Disordered" evidence="9">
    <location>
        <begin position="1"/>
        <end position="54"/>
    </location>
</feature>
<dbReference type="PROSITE" id="PS00889">
    <property type="entry name" value="CNMP_BINDING_2"/>
    <property type="match status" value="1"/>
</dbReference>
<dbReference type="AlphaFoldDB" id="A0A1A0H8I4"/>
<dbReference type="Pfam" id="PF00027">
    <property type="entry name" value="cNMP_binding"/>
    <property type="match status" value="2"/>
</dbReference>
<keyword evidence="8" id="KW-0407">Ion channel</keyword>
<evidence type="ECO:0000256" key="9">
    <source>
        <dbReference type="SAM" id="MobiDB-lite"/>
    </source>
</evidence>
<dbReference type="FunFam" id="2.60.120.10:FF:000057">
    <property type="entry name" value="Cyclic nucleotide-binding domain protein"/>
    <property type="match status" value="1"/>
</dbReference>
<protein>
    <recommendedName>
        <fullName evidence="14">RNI-like protein</fullName>
    </recommendedName>
</protein>
<evidence type="ECO:0000256" key="7">
    <source>
        <dbReference type="ARBA" id="ARBA00023286"/>
    </source>
</evidence>